<dbReference type="InterPro" id="IPR050625">
    <property type="entry name" value="ParA/MinD_ATPase"/>
</dbReference>
<reference evidence="5" key="1">
    <citation type="submission" date="2016-10" db="EMBL/GenBank/DDBJ databases">
        <authorList>
            <person name="Varghese N."/>
            <person name="Submissions S."/>
        </authorList>
    </citation>
    <scope>NUCLEOTIDE SEQUENCE [LARGE SCALE GENOMIC DNA]</scope>
    <source>
        <strain evidence="5">IBRC-M 10760</strain>
    </source>
</reference>
<dbReference type="STRING" id="660518.SAMN05216218_109106"/>
<dbReference type="InterPro" id="IPR002586">
    <property type="entry name" value="CobQ/CobB/MinD/ParA_Nub-bd_dom"/>
</dbReference>
<dbReference type="AlphaFoldDB" id="A0A1G7NR60"/>
<name>A0A1G7NR60_9EURY</name>
<keyword evidence="1" id="KW-0547">Nucleotide-binding</keyword>
<sequence>MLAIAGGKGGCGKTTTTYRLGRALAADGRSPLLVDADVEMPDLHRVAGVPREPGLAAVADGRRPASVAHTPADHPALAVLPATGADADALAAAAPRLRAWDGPVLLDCPAGAMANAVGPLRVADRTLLVSTPRRRSLRDAVKTAAMARELDAPPLLAVLVETSPADDAATVPAGTARAAMNCPVAARVTYVSSGDRPTKTVRTVYRRVARKVQQRNI</sequence>
<dbReference type="GO" id="GO:0051782">
    <property type="term" value="P:negative regulation of cell division"/>
    <property type="evidence" value="ECO:0007669"/>
    <property type="project" value="TreeGrafter"/>
</dbReference>
<proteinExistence type="predicted"/>
<evidence type="ECO:0000256" key="2">
    <source>
        <dbReference type="ARBA" id="ARBA00022840"/>
    </source>
</evidence>
<dbReference type="InterPro" id="IPR027417">
    <property type="entry name" value="P-loop_NTPase"/>
</dbReference>
<feature type="domain" description="CobQ/CobB/MinD/ParA nucleotide binding" evidence="3">
    <location>
        <begin position="2"/>
        <end position="48"/>
    </location>
</feature>
<dbReference type="Proteomes" id="UP000199076">
    <property type="component" value="Unassembled WGS sequence"/>
</dbReference>
<dbReference type="RefSeq" id="WP_092692935.1">
    <property type="nucleotide sequence ID" value="NZ_FNBK01000009.1"/>
</dbReference>
<keyword evidence="2" id="KW-0067">ATP-binding</keyword>
<gene>
    <name evidence="4" type="ORF">SAMN05216218_109106</name>
</gene>
<dbReference type="Gene3D" id="3.40.50.300">
    <property type="entry name" value="P-loop containing nucleotide triphosphate hydrolases"/>
    <property type="match status" value="1"/>
</dbReference>
<dbReference type="GO" id="GO:0005524">
    <property type="term" value="F:ATP binding"/>
    <property type="evidence" value="ECO:0007669"/>
    <property type="project" value="UniProtKB-KW"/>
</dbReference>
<dbReference type="OrthoDB" id="238619at2157"/>
<dbReference type="PANTHER" id="PTHR43384">
    <property type="entry name" value="SEPTUM SITE-DETERMINING PROTEIN MIND HOMOLOG, CHLOROPLASTIC-RELATED"/>
    <property type="match status" value="1"/>
</dbReference>
<dbReference type="EMBL" id="FNBK01000009">
    <property type="protein sequence ID" value="SDF76534.1"/>
    <property type="molecule type" value="Genomic_DNA"/>
</dbReference>
<dbReference type="GO" id="GO:0016887">
    <property type="term" value="F:ATP hydrolysis activity"/>
    <property type="evidence" value="ECO:0007669"/>
    <property type="project" value="TreeGrafter"/>
</dbReference>
<evidence type="ECO:0000313" key="4">
    <source>
        <dbReference type="EMBL" id="SDF76534.1"/>
    </source>
</evidence>
<evidence type="ECO:0000313" key="5">
    <source>
        <dbReference type="Proteomes" id="UP000199076"/>
    </source>
</evidence>
<keyword evidence="5" id="KW-1185">Reference proteome</keyword>
<dbReference type="GO" id="GO:0005829">
    <property type="term" value="C:cytosol"/>
    <property type="evidence" value="ECO:0007669"/>
    <property type="project" value="TreeGrafter"/>
</dbReference>
<dbReference type="Pfam" id="PF01656">
    <property type="entry name" value="CbiA"/>
    <property type="match status" value="1"/>
</dbReference>
<dbReference type="SUPFAM" id="SSF52540">
    <property type="entry name" value="P-loop containing nucleoside triphosphate hydrolases"/>
    <property type="match status" value="1"/>
</dbReference>
<evidence type="ECO:0000256" key="1">
    <source>
        <dbReference type="ARBA" id="ARBA00022741"/>
    </source>
</evidence>
<organism evidence="4 5">
    <name type="scientific">Halorientalis regularis</name>
    <dbReference type="NCBI Taxonomy" id="660518"/>
    <lineage>
        <taxon>Archaea</taxon>
        <taxon>Methanobacteriati</taxon>
        <taxon>Methanobacteriota</taxon>
        <taxon>Stenosarchaea group</taxon>
        <taxon>Halobacteria</taxon>
        <taxon>Halobacteriales</taxon>
        <taxon>Haloarculaceae</taxon>
        <taxon>Halorientalis</taxon>
    </lineage>
</organism>
<protein>
    <submittedName>
        <fullName evidence="4">Septum site-determining protein MinD</fullName>
    </submittedName>
</protein>
<evidence type="ECO:0000259" key="3">
    <source>
        <dbReference type="Pfam" id="PF01656"/>
    </source>
</evidence>
<dbReference type="PANTHER" id="PTHR43384:SF6">
    <property type="entry name" value="SEPTUM SITE-DETERMINING PROTEIN MIND HOMOLOG, CHLOROPLASTIC"/>
    <property type="match status" value="1"/>
</dbReference>
<dbReference type="GO" id="GO:0009898">
    <property type="term" value="C:cytoplasmic side of plasma membrane"/>
    <property type="evidence" value="ECO:0007669"/>
    <property type="project" value="TreeGrafter"/>
</dbReference>
<accession>A0A1G7NR60</accession>